<dbReference type="KEGG" id="mpar:F7D14_01630"/>
<proteinExistence type="predicted"/>
<dbReference type="SUPFAM" id="SSF55718">
    <property type="entry name" value="SCP-like"/>
    <property type="match status" value="1"/>
</dbReference>
<dbReference type="PANTHER" id="PTHR42827">
    <property type="entry name" value="IRON-SULFUR CLUSTER-BINDING PROTEIN-RELATED"/>
    <property type="match status" value="1"/>
</dbReference>
<dbReference type="PROSITE" id="PS00198">
    <property type="entry name" value="4FE4S_FER_1"/>
    <property type="match status" value="1"/>
</dbReference>
<dbReference type="GO" id="GO:0046872">
    <property type="term" value="F:metal ion binding"/>
    <property type="evidence" value="ECO:0007669"/>
    <property type="project" value="UniProtKB-KW"/>
</dbReference>
<evidence type="ECO:0000259" key="4">
    <source>
        <dbReference type="PROSITE" id="PS51379"/>
    </source>
</evidence>
<dbReference type="GO" id="GO:0051536">
    <property type="term" value="F:iron-sulfur cluster binding"/>
    <property type="evidence" value="ECO:0007669"/>
    <property type="project" value="UniProtKB-KW"/>
</dbReference>
<reference evidence="5 6" key="1">
    <citation type="submission" date="2019-09" db="EMBL/GenBank/DDBJ databases">
        <title>Isolation and complete genome sequencing of Methylocystis species.</title>
        <authorList>
            <person name="Rumah B.L."/>
            <person name="Stead C.E."/>
            <person name="Stevens B.C."/>
            <person name="Minton N.P."/>
            <person name="Grosse-Honebrink A."/>
            <person name="Zhang Y."/>
        </authorList>
    </citation>
    <scope>NUCLEOTIDE SEQUENCE [LARGE SCALE GENOMIC DNA]</scope>
    <source>
        <strain evidence="5 6">BRCS2</strain>
    </source>
</reference>
<dbReference type="Gene3D" id="3.30.70.3270">
    <property type="match status" value="1"/>
</dbReference>
<keyword evidence="1" id="KW-0479">Metal-binding</keyword>
<dbReference type="RefSeq" id="WP_016918785.1">
    <property type="nucleotide sequence ID" value="NZ_CP044331.1"/>
</dbReference>
<evidence type="ECO:0000256" key="2">
    <source>
        <dbReference type="ARBA" id="ARBA00023004"/>
    </source>
</evidence>
<organism evidence="5 6">
    <name type="scientific">Methylocystis parvus</name>
    <dbReference type="NCBI Taxonomy" id="134"/>
    <lineage>
        <taxon>Bacteria</taxon>
        <taxon>Pseudomonadati</taxon>
        <taxon>Pseudomonadota</taxon>
        <taxon>Alphaproteobacteria</taxon>
        <taxon>Hyphomicrobiales</taxon>
        <taxon>Methylocystaceae</taxon>
        <taxon>Methylocystis</taxon>
    </lineage>
</organism>
<gene>
    <name evidence="5" type="ORF">F7D14_01630</name>
</gene>
<keyword evidence="2" id="KW-0408">Iron</keyword>
<evidence type="ECO:0000256" key="3">
    <source>
        <dbReference type="ARBA" id="ARBA00023014"/>
    </source>
</evidence>
<dbReference type="PROSITE" id="PS51379">
    <property type="entry name" value="4FE4S_FER_2"/>
    <property type="match status" value="1"/>
</dbReference>
<protein>
    <submittedName>
        <fullName evidence="5">4Fe-4S ferredoxin</fullName>
    </submittedName>
</protein>
<name>A0A6B8M0E7_9HYPH</name>
<dbReference type="AlphaFoldDB" id="A0A6B8M0E7"/>
<dbReference type="Pfam" id="PF00037">
    <property type="entry name" value="Fer4"/>
    <property type="match status" value="1"/>
</dbReference>
<dbReference type="InterPro" id="IPR017896">
    <property type="entry name" value="4Fe4S_Fe-S-bd"/>
</dbReference>
<dbReference type="SUPFAM" id="SSF46548">
    <property type="entry name" value="alpha-helical ferredoxin"/>
    <property type="match status" value="1"/>
</dbReference>
<dbReference type="InterPro" id="IPR003033">
    <property type="entry name" value="SCP2_sterol-bd_dom"/>
</dbReference>
<evidence type="ECO:0000313" key="6">
    <source>
        <dbReference type="Proteomes" id="UP000422569"/>
    </source>
</evidence>
<dbReference type="InterPro" id="IPR017900">
    <property type="entry name" value="4Fe4S_Fe_S_CS"/>
</dbReference>
<keyword evidence="3" id="KW-0411">Iron-sulfur</keyword>
<dbReference type="Gene3D" id="3.30.1050.10">
    <property type="entry name" value="SCP2 sterol-binding domain"/>
    <property type="match status" value="1"/>
</dbReference>
<dbReference type="Proteomes" id="UP000422569">
    <property type="component" value="Chromosome"/>
</dbReference>
<evidence type="ECO:0000313" key="5">
    <source>
        <dbReference type="EMBL" id="QGM96311.1"/>
    </source>
</evidence>
<accession>A0A6B8M0E7</accession>
<dbReference type="Pfam" id="PF02036">
    <property type="entry name" value="SCP2"/>
    <property type="match status" value="1"/>
</dbReference>
<evidence type="ECO:0000256" key="1">
    <source>
        <dbReference type="ARBA" id="ARBA00022723"/>
    </source>
</evidence>
<dbReference type="PANTHER" id="PTHR42827:SF1">
    <property type="entry name" value="IRON-SULFUR CLUSTER-BINDING PROTEIN"/>
    <property type="match status" value="1"/>
</dbReference>
<sequence length="430" mass="47376">MIADASAVSPQLDAQALRDLAFAAGADDVGFVAIDDPALDDQRAEILSVFPFARTLISFVVKINRENLRSPARSLANHEFHHAADACDEVAHVIVKFLETRGRRAGYPPAGFPMEADNWPGKMWTISHKPVAVAAGLGRIGVHRNVIHPKFGNFILLGTVAVDLDVAHVCAPLDFNPCLECKLCVAACPTGAIAPDGHFDFAACYTHNYREFMGGFSDFVENIADARDARSYRDKVSDSETVSMWQSLAFRPNYKAAYCMAVCPAGEDVIGAYANDKKNFLRTIVDPLQKKAETIYVTKGSDADDYVARRFPNKRIKHVGAVLRPTNVDNFLAALRHIFQRHKAAGIQAVYHFSFTGARRRQATVVIADKTISVQDGLVGRADFTVTADGETWIRFLRKEASLPWALLSRRVKLRGDPRLLLAFAKCFPA</sequence>
<keyword evidence="6" id="KW-1185">Reference proteome</keyword>
<dbReference type="InterPro" id="IPR036527">
    <property type="entry name" value="SCP2_sterol-bd_dom_sf"/>
</dbReference>
<dbReference type="EMBL" id="CP044331">
    <property type="protein sequence ID" value="QGM96311.1"/>
    <property type="molecule type" value="Genomic_DNA"/>
</dbReference>
<feature type="domain" description="4Fe-4S ferredoxin-type" evidence="4">
    <location>
        <begin position="169"/>
        <end position="198"/>
    </location>
</feature>